<feature type="compositionally biased region" description="Basic and acidic residues" evidence="1">
    <location>
        <begin position="201"/>
        <end position="216"/>
    </location>
</feature>
<comment type="caution">
    <text evidence="2">The sequence shown here is derived from an EMBL/GenBank/DDBJ whole genome shotgun (WGS) entry which is preliminary data.</text>
</comment>
<name>A0AAD2FY92_9STRA</name>
<evidence type="ECO:0000313" key="3">
    <source>
        <dbReference type="Proteomes" id="UP001295423"/>
    </source>
</evidence>
<dbReference type="Proteomes" id="UP001295423">
    <property type="component" value="Unassembled WGS sequence"/>
</dbReference>
<reference evidence="2" key="1">
    <citation type="submission" date="2023-08" db="EMBL/GenBank/DDBJ databases">
        <authorList>
            <person name="Audoor S."/>
            <person name="Bilcke G."/>
        </authorList>
    </citation>
    <scope>NUCLEOTIDE SEQUENCE</scope>
</reference>
<evidence type="ECO:0000313" key="2">
    <source>
        <dbReference type="EMBL" id="CAJ1957053.1"/>
    </source>
</evidence>
<evidence type="ECO:0000256" key="1">
    <source>
        <dbReference type="SAM" id="MobiDB-lite"/>
    </source>
</evidence>
<sequence length="387" mass="43706">MMKARFLGFSLDSGDDFTYVIVTDPDSDKEPRRIFTRSVIRPRHVREAAPVVVRKGKTKFEIYKKDERTILEGIADPDFPPRLSERAPNPLLTIQEEPEPLDTVEEYERAIEEVYGTPPSKRLRTDPTSDDALLRTDLEELQPLSVKTVTNSASKLPREQAEPAIQPPRDQEIAAAVPAATVEATTDGPSKPAQCPAPVTQEEHTQVTDQGEHASESDDDASVQSAGDDSVHSADGDLDDHHVTPESLDVHLQNIAGISDDEDLFDLVNGHEFHKGIFPYETAKYICANKIGSCSGNHKNGPHQHWARTFMKKTRRVMRRFVKYYGYSKPMKEGQVFSCPKEDDSYQIQYTKRFKKSTPRQNRCAKKPGRLRRPLPVKYGIPIWRTV</sequence>
<proteinExistence type="predicted"/>
<gene>
    <name evidence="2" type="ORF">CYCCA115_LOCUS16525</name>
</gene>
<feature type="region of interest" description="Disordered" evidence="1">
    <location>
        <begin position="76"/>
        <end position="102"/>
    </location>
</feature>
<feature type="compositionally biased region" description="Basic and acidic residues" evidence="1">
    <location>
        <begin position="229"/>
        <end position="243"/>
    </location>
</feature>
<dbReference type="AlphaFoldDB" id="A0AAD2FY92"/>
<accession>A0AAD2FY92</accession>
<feature type="region of interest" description="Disordered" evidence="1">
    <location>
        <begin position="114"/>
        <end position="243"/>
    </location>
</feature>
<feature type="compositionally biased region" description="Polar residues" evidence="1">
    <location>
        <begin position="145"/>
        <end position="154"/>
    </location>
</feature>
<protein>
    <submittedName>
        <fullName evidence="2">Uncharacterized protein</fullName>
    </submittedName>
</protein>
<feature type="compositionally biased region" description="Basic and acidic residues" evidence="1">
    <location>
        <begin position="123"/>
        <end position="138"/>
    </location>
</feature>
<dbReference type="EMBL" id="CAKOGP040001935">
    <property type="protein sequence ID" value="CAJ1957053.1"/>
    <property type="molecule type" value="Genomic_DNA"/>
</dbReference>
<feature type="compositionally biased region" description="Low complexity" evidence="1">
    <location>
        <begin position="174"/>
        <end position="186"/>
    </location>
</feature>
<organism evidence="2 3">
    <name type="scientific">Cylindrotheca closterium</name>
    <dbReference type="NCBI Taxonomy" id="2856"/>
    <lineage>
        <taxon>Eukaryota</taxon>
        <taxon>Sar</taxon>
        <taxon>Stramenopiles</taxon>
        <taxon>Ochrophyta</taxon>
        <taxon>Bacillariophyta</taxon>
        <taxon>Bacillariophyceae</taxon>
        <taxon>Bacillariophycidae</taxon>
        <taxon>Bacillariales</taxon>
        <taxon>Bacillariaceae</taxon>
        <taxon>Cylindrotheca</taxon>
    </lineage>
</organism>
<keyword evidence="3" id="KW-1185">Reference proteome</keyword>